<dbReference type="AlphaFoldDB" id="A0A645DJT3"/>
<reference evidence="1" key="1">
    <citation type="submission" date="2019-08" db="EMBL/GenBank/DDBJ databases">
        <authorList>
            <person name="Kucharzyk K."/>
            <person name="Murdoch R.W."/>
            <person name="Higgins S."/>
            <person name="Loffler F."/>
        </authorList>
    </citation>
    <scope>NUCLEOTIDE SEQUENCE</scope>
</reference>
<organism evidence="1">
    <name type="scientific">bioreactor metagenome</name>
    <dbReference type="NCBI Taxonomy" id="1076179"/>
    <lineage>
        <taxon>unclassified sequences</taxon>
        <taxon>metagenomes</taxon>
        <taxon>ecological metagenomes</taxon>
    </lineage>
</organism>
<sequence length="129" mass="14140">MASEDRGEVEDVHKMVAVGDGVHAVFREAGEAHVGARELAVERQGGTGQRAAAERRFVDGVIGGKQALRVAHKGLRVGHPELPHRYRLRLLKVRVAGNDDVGLLFGLFDKHGYQRLKTLPDAEQLFAQV</sequence>
<comment type="caution">
    <text evidence="1">The sequence shown here is derived from an EMBL/GenBank/DDBJ whole genome shotgun (WGS) entry which is preliminary data.</text>
</comment>
<name>A0A645DJT3_9ZZZZ</name>
<dbReference type="EMBL" id="VSSQ01036934">
    <property type="protein sequence ID" value="MPM89525.1"/>
    <property type="molecule type" value="Genomic_DNA"/>
</dbReference>
<evidence type="ECO:0000313" key="1">
    <source>
        <dbReference type="EMBL" id="MPM89525.1"/>
    </source>
</evidence>
<accession>A0A645DJT3</accession>
<proteinExistence type="predicted"/>
<gene>
    <name evidence="1" type="ORF">SDC9_136634</name>
</gene>
<protein>
    <submittedName>
        <fullName evidence="1">Uncharacterized protein</fullName>
    </submittedName>
</protein>